<gene>
    <name evidence="1" type="ORF">Tco_0978816</name>
</gene>
<evidence type="ECO:0008006" key="3">
    <source>
        <dbReference type="Google" id="ProtNLM"/>
    </source>
</evidence>
<dbReference type="EMBL" id="BQNB010016516">
    <property type="protein sequence ID" value="GJT52659.1"/>
    <property type="molecule type" value="Genomic_DNA"/>
</dbReference>
<reference evidence="1" key="2">
    <citation type="submission" date="2022-01" db="EMBL/GenBank/DDBJ databases">
        <authorList>
            <person name="Yamashiro T."/>
            <person name="Shiraishi A."/>
            <person name="Satake H."/>
            <person name="Nakayama K."/>
        </authorList>
    </citation>
    <scope>NUCLEOTIDE SEQUENCE</scope>
</reference>
<sequence>MDTVKCKAPPPMSGLAENWNKNKYYEFYRDKGHNTDECIHLKKQIKEAVKYEQLSHLIKELKQGNRKGEHSKASKKGEPYRKEKALAIFMVQPWQRVTRQKITQSFSTNPKISFPPLANDDGRDSNRVVTLHSSNIVPAECMMVAESPAKPLPKEPMTEKGIKVAIHPKYPKHTITIGGGLSKKER</sequence>
<proteinExistence type="predicted"/>
<accession>A0ABQ5EPC0</accession>
<evidence type="ECO:0000313" key="2">
    <source>
        <dbReference type="Proteomes" id="UP001151760"/>
    </source>
</evidence>
<comment type="caution">
    <text evidence="1">The sequence shown here is derived from an EMBL/GenBank/DDBJ whole genome shotgun (WGS) entry which is preliminary data.</text>
</comment>
<keyword evidence="2" id="KW-1185">Reference proteome</keyword>
<dbReference type="Proteomes" id="UP001151760">
    <property type="component" value="Unassembled WGS sequence"/>
</dbReference>
<protein>
    <recommendedName>
        <fullName evidence="3">Reverse transcriptase domain-containing protein</fullName>
    </recommendedName>
</protein>
<reference evidence="1" key="1">
    <citation type="journal article" date="2022" name="Int. J. Mol. Sci.">
        <title>Draft Genome of Tanacetum Coccineum: Genomic Comparison of Closely Related Tanacetum-Family Plants.</title>
        <authorList>
            <person name="Yamashiro T."/>
            <person name="Shiraishi A."/>
            <person name="Nakayama K."/>
            <person name="Satake H."/>
        </authorList>
    </citation>
    <scope>NUCLEOTIDE SEQUENCE</scope>
</reference>
<organism evidence="1 2">
    <name type="scientific">Tanacetum coccineum</name>
    <dbReference type="NCBI Taxonomy" id="301880"/>
    <lineage>
        <taxon>Eukaryota</taxon>
        <taxon>Viridiplantae</taxon>
        <taxon>Streptophyta</taxon>
        <taxon>Embryophyta</taxon>
        <taxon>Tracheophyta</taxon>
        <taxon>Spermatophyta</taxon>
        <taxon>Magnoliopsida</taxon>
        <taxon>eudicotyledons</taxon>
        <taxon>Gunneridae</taxon>
        <taxon>Pentapetalae</taxon>
        <taxon>asterids</taxon>
        <taxon>campanulids</taxon>
        <taxon>Asterales</taxon>
        <taxon>Asteraceae</taxon>
        <taxon>Asteroideae</taxon>
        <taxon>Anthemideae</taxon>
        <taxon>Anthemidinae</taxon>
        <taxon>Tanacetum</taxon>
    </lineage>
</organism>
<evidence type="ECO:0000313" key="1">
    <source>
        <dbReference type="EMBL" id="GJT52659.1"/>
    </source>
</evidence>
<name>A0ABQ5EPC0_9ASTR</name>